<dbReference type="Pfam" id="PF25944">
    <property type="entry name" value="Beta-barrel_RND"/>
    <property type="match status" value="1"/>
</dbReference>
<dbReference type="Pfam" id="PF25876">
    <property type="entry name" value="HH_MFP_RND"/>
    <property type="match status" value="1"/>
</dbReference>
<keyword evidence="9" id="KW-1185">Reference proteome</keyword>
<dbReference type="InterPro" id="IPR058625">
    <property type="entry name" value="MdtA-like_BSH"/>
</dbReference>
<evidence type="ECO:0000256" key="1">
    <source>
        <dbReference type="ARBA" id="ARBA00004196"/>
    </source>
</evidence>
<evidence type="ECO:0000259" key="7">
    <source>
        <dbReference type="Pfam" id="PF25967"/>
    </source>
</evidence>
<feature type="domain" description="Multidrug resistance protein MdtA-like C-terminal permuted SH3" evidence="7">
    <location>
        <begin position="297"/>
        <end position="357"/>
    </location>
</feature>
<dbReference type="Gene3D" id="2.40.30.170">
    <property type="match status" value="1"/>
</dbReference>
<feature type="domain" description="Multidrug resistance protein MdtA-like barrel-sandwich hybrid" evidence="5">
    <location>
        <begin position="61"/>
        <end position="201"/>
    </location>
</feature>
<feature type="domain" description="Multidrug resistance protein MdtA-like beta-barrel" evidence="6">
    <location>
        <begin position="208"/>
        <end position="292"/>
    </location>
</feature>
<feature type="domain" description="Multidrug resistance protein MdtA-like alpha-helical hairpin" evidence="4">
    <location>
        <begin position="102"/>
        <end position="171"/>
    </location>
</feature>
<dbReference type="SUPFAM" id="SSF111369">
    <property type="entry name" value="HlyD-like secretion proteins"/>
    <property type="match status" value="1"/>
</dbReference>
<evidence type="ECO:0000313" key="9">
    <source>
        <dbReference type="Proteomes" id="UP001595906"/>
    </source>
</evidence>
<keyword evidence="3" id="KW-0175">Coiled coil</keyword>
<dbReference type="Pfam" id="PF25967">
    <property type="entry name" value="RND-MFP_C"/>
    <property type="match status" value="1"/>
</dbReference>
<dbReference type="InterPro" id="IPR058626">
    <property type="entry name" value="MdtA-like_b-barrel"/>
</dbReference>
<evidence type="ECO:0000259" key="5">
    <source>
        <dbReference type="Pfam" id="PF25917"/>
    </source>
</evidence>
<gene>
    <name evidence="8" type="ORF">ACFOW1_13795</name>
</gene>
<dbReference type="PROSITE" id="PS51257">
    <property type="entry name" value="PROKAR_LIPOPROTEIN"/>
    <property type="match status" value="1"/>
</dbReference>
<comment type="subcellular location">
    <subcellularLocation>
        <location evidence="1">Cell envelope</location>
    </subcellularLocation>
</comment>
<evidence type="ECO:0000256" key="3">
    <source>
        <dbReference type="SAM" id="Coils"/>
    </source>
</evidence>
<feature type="coiled-coil region" evidence="3">
    <location>
        <begin position="102"/>
        <end position="167"/>
    </location>
</feature>
<dbReference type="NCBIfam" id="TIGR01730">
    <property type="entry name" value="RND_mfp"/>
    <property type="match status" value="1"/>
</dbReference>
<dbReference type="InterPro" id="IPR058627">
    <property type="entry name" value="MdtA-like_C"/>
</dbReference>
<comment type="similarity">
    <text evidence="2">Belongs to the membrane fusion protein (MFP) (TC 8.A.1) family.</text>
</comment>
<dbReference type="Gene3D" id="1.10.287.470">
    <property type="entry name" value="Helix hairpin bin"/>
    <property type="match status" value="1"/>
</dbReference>
<dbReference type="InterPro" id="IPR058624">
    <property type="entry name" value="MdtA-like_HH"/>
</dbReference>
<protein>
    <submittedName>
        <fullName evidence="8">Efflux RND transporter periplasmic adaptor subunit</fullName>
    </submittedName>
</protein>
<dbReference type="Gene3D" id="2.40.420.20">
    <property type="match status" value="1"/>
</dbReference>
<evidence type="ECO:0000313" key="8">
    <source>
        <dbReference type="EMBL" id="MFC4232969.1"/>
    </source>
</evidence>
<dbReference type="RefSeq" id="WP_379015033.1">
    <property type="nucleotide sequence ID" value="NZ_JBHSDC010000028.1"/>
</dbReference>
<name>A0ABV8PZJ5_9BACT</name>
<evidence type="ECO:0000259" key="6">
    <source>
        <dbReference type="Pfam" id="PF25944"/>
    </source>
</evidence>
<dbReference type="PANTHER" id="PTHR30158">
    <property type="entry name" value="ACRA/E-RELATED COMPONENT OF DRUG EFFLUX TRANSPORTER"/>
    <property type="match status" value="1"/>
</dbReference>
<dbReference type="InterPro" id="IPR006143">
    <property type="entry name" value="RND_pump_MFP"/>
</dbReference>
<organism evidence="8 9">
    <name type="scientific">Parasediminibacterium paludis</name>
    <dbReference type="NCBI Taxonomy" id="908966"/>
    <lineage>
        <taxon>Bacteria</taxon>
        <taxon>Pseudomonadati</taxon>
        <taxon>Bacteroidota</taxon>
        <taxon>Chitinophagia</taxon>
        <taxon>Chitinophagales</taxon>
        <taxon>Chitinophagaceae</taxon>
        <taxon>Parasediminibacterium</taxon>
    </lineage>
</organism>
<reference evidence="9" key="1">
    <citation type="journal article" date="2019" name="Int. J. Syst. Evol. Microbiol.">
        <title>The Global Catalogue of Microorganisms (GCM) 10K type strain sequencing project: providing services to taxonomists for standard genome sequencing and annotation.</title>
        <authorList>
            <consortium name="The Broad Institute Genomics Platform"/>
            <consortium name="The Broad Institute Genome Sequencing Center for Infectious Disease"/>
            <person name="Wu L."/>
            <person name="Ma J."/>
        </authorList>
    </citation>
    <scope>NUCLEOTIDE SEQUENCE [LARGE SCALE GENOMIC DNA]</scope>
    <source>
        <strain evidence="9">CECT 8010</strain>
    </source>
</reference>
<dbReference type="Pfam" id="PF25917">
    <property type="entry name" value="BSH_RND"/>
    <property type="match status" value="1"/>
</dbReference>
<proteinExistence type="inferred from homology"/>
<comment type="caution">
    <text evidence="8">The sequence shown here is derived from an EMBL/GenBank/DDBJ whole genome shotgun (WGS) entry which is preliminary data.</text>
</comment>
<sequence length="375" mass="40325">MNSLLRKHPLTYTIILVLAACGADKSKAPQAPPPTLVSVYEVHTGNATFYDIYPATVTALNQIDIRPQVGGYITGIYFTDGQQVTKGQKLYTIDEQLYNANYQQAVANLNVSKSNLAKAQQDADRYNDLAKNDAIAKQVLDHALADLQAAKMQLKASEAAVNSVQTNLKYATIYAPLSGTIGISQVKLGTAVTPGNTVLNTVSTEDPIAVDIAVDQSLIPKFANLAAQKSSSTDSTFTVTLPDGSIYDQVGKIAFLDRAVDPQTATIKARLIFPNPKKILKVGVTCNVRVQNKNAANTLLIPYKAVVEQLGENFVFVLDGSRVLQHKVTLGNKIDDKIVVLTGLQEGDKVVTEGVQKLRDSSMVQVGKPKAPASK</sequence>
<dbReference type="EMBL" id="JBHSDC010000028">
    <property type="protein sequence ID" value="MFC4232969.1"/>
    <property type="molecule type" value="Genomic_DNA"/>
</dbReference>
<accession>A0ABV8PZJ5</accession>
<dbReference type="Gene3D" id="2.40.50.100">
    <property type="match status" value="1"/>
</dbReference>
<dbReference type="Proteomes" id="UP001595906">
    <property type="component" value="Unassembled WGS sequence"/>
</dbReference>
<evidence type="ECO:0000259" key="4">
    <source>
        <dbReference type="Pfam" id="PF25876"/>
    </source>
</evidence>
<evidence type="ECO:0000256" key="2">
    <source>
        <dbReference type="ARBA" id="ARBA00009477"/>
    </source>
</evidence>